<dbReference type="EMBL" id="JAPDHF010000025">
    <property type="protein sequence ID" value="KAJ4004017.1"/>
    <property type="molecule type" value="Genomic_DNA"/>
</dbReference>
<gene>
    <name evidence="2" type="ORF">NW766_011873</name>
</gene>
<sequence length="577" mass="65556">MEDQAAVHRIYQELGALSNSVQPSEERARAQAKYEAVKKQHRDEGDPERERALCKEMTRCLDHLEHVEKQEKVEEEQRKTRQQELEKQLIPLLSKRYGGFTPSVQQRSEQSDEDATLPTPSSTTRGINTGLDNNKTMNTATDSPIDFENTVRGRGQSAEPPEDIAQAPGIRDTTEPRSTTERTHSRATTIDQQDSVEQTGRTDPGPSSDHSTAIDPQRTVQQTGETSSSNKRRGADTTASRRTKHQRQAIETGSLTKNTILFGEVYGDGQVDRRCRIIERDGRYYIFKCKKHDRLFDAKDPLQSATIHLKSHGKLRSTHENAFKNFGYQVIGCTEEQIVLNNRLVDRYLGEQEHKKERRKASTYNLRRYPRTGDTYMAWWNCDGVIVLHALLVIPFSESEPRYGVDVCVENSELGDDIPACYESDGTWAEGYKDGQRHMKNRIYPIMCFDGNDPHLVDWLPVAQFRKLDVHDPHLDYAQDVRDYLASTSNNGDSNDNSVGDGPTFSGHTQTHIEERPESVEPVRGYRTLPATGIPESHPQRDVKVESLTRPSERQQLWPLARRAPPAMESLDNSDSE</sequence>
<feature type="compositionally biased region" description="Basic and acidic residues" evidence="1">
    <location>
        <begin position="538"/>
        <end position="553"/>
    </location>
</feature>
<keyword evidence="3" id="KW-1185">Reference proteome</keyword>
<dbReference type="AlphaFoldDB" id="A0A9W8PEE6"/>
<dbReference type="OrthoDB" id="4835412at2759"/>
<reference evidence="2" key="1">
    <citation type="submission" date="2022-10" db="EMBL/GenBank/DDBJ databases">
        <title>Fusarium specimens isolated from Avocado Roots.</title>
        <authorList>
            <person name="Stajich J."/>
            <person name="Roper C."/>
            <person name="Heimlech-Rivalta G."/>
        </authorList>
    </citation>
    <scope>NUCLEOTIDE SEQUENCE</scope>
    <source>
        <strain evidence="2">CF00143</strain>
    </source>
</reference>
<name>A0A9W8PEE6_9HYPO</name>
<feature type="region of interest" description="Disordered" evidence="1">
    <location>
        <begin position="66"/>
        <end position="252"/>
    </location>
</feature>
<feature type="compositionally biased region" description="Basic and acidic residues" evidence="1">
    <location>
        <begin position="172"/>
        <end position="184"/>
    </location>
</feature>
<dbReference type="Proteomes" id="UP001152130">
    <property type="component" value="Unassembled WGS sequence"/>
</dbReference>
<proteinExistence type="predicted"/>
<feature type="compositionally biased region" description="Low complexity" evidence="1">
    <location>
        <begin position="489"/>
        <end position="502"/>
    </location>
</feature>
<feature type="compositionally biased region" description="Polar residues" evidence="1">
    <location>
        <begin position="186"/>
        <end position="201"/>
    </location>
</feature>
<accession>A0A9W8PEE6</accession>
<feature type="compositionally biased region" description="Basic and acidic residues" evidence="1">
    <location>
        <begin position="511"/>
        <end position="521"/>
    </location>
</feature>
<evidence type="ECO:0000313" key="2">
    <source>
        <dbReference type="EMBL" id="KAJ4004017.1"/>
    </source>
</evidence>
<comment type="caution">
    <text evidence="2">The sequence shown here is derived from an EMBL/GenBank/DDBJ whole genome shotgun (WGS) entry which is preliminary data.</text>
</comment>
<protein>
    <submittedName>
        <fullName evidence="2">Uncharacterized protein</fullName>
    </submittedName>
</protein>
<evidence type="ECO:0000256" key="1">
    <source>
        <dbReference type="SAM" id="MobiDB-lite"/>
    </source>
</evidence>
<organism evidence="2 3">
    <name type="scientific">Fusarium irregulare</name>
    <dbReference type="NCBI Taxonomy" id="2494466"/>
    <lineage>
        <taxon>Eukaryota</taxon>
        <taxon>Fungi</taxon>
        <taxon>Dikarya</taxon>
        <taxon>Ascomycota</taxon>
        <taxon>Pezizomycotina</taxon>
        <taxon>Sordariomycetes</taxon>
        <taxon>Hypocreomycetidae</taxon>
        <taxon>Hypocreales</taxon>
        <taxon>Nectriaceae</taxon>
        <taxon>Fusarium</taxon>
        <taxon>Fusarium incarnatum-equiseti species complex</taxon>
    </lineage>
</organism>
<evidence type="ECO:0000313" key="3">
    <source>
        <dbReference type="Proteomes" id="UP001152130"/>
    </source>
</evidence>
<feature type="region of interest" description="Disordered" evidence="1">
    <location>
        <begin position="486"/>
        <end position="577"/>
    </location>
</feature>
<feature type="compositionally biased region" description="Basic and acidic residues" evidence="1">
    <location>
        <begin position="66"/>
        <end position="87"/>
    </location>
</feature>
<feature type="compositionally biased region" description="Polar residues" evidence="1">
    <location>
        <begin position="218"/>
        <end position="229"/>
    </location>
</feature>
<feature type="compositionally biased region" description="Polar residues" evidence="1">
    <location>
        <begin position="118"/>
        <end position="142"/>
    </location>
</feature>